<dbReference type="EMBL" id="KI545852">
    <property type="protein sequence ID" value="EST09506.1"/>
    <property type="molecule type" value="Genomic_DNA"/>
</dbReference>
<keyword evidence="4" id="KW-1185">Reference proteome</keyword>
<dbReference type="OrthoDB" id="2553670at2759"/>
<feature type="region of interest" description="Disordered" evidence="1">
    <location>
        <begin position="64"/>
        <end position="142"/>
    </location>
</feature>
<proteinExistence type="predicted"/>
<evidence type="ECO:0000256" key="2">
    <source>
        <dbReference type="SAM" id="Phobius"/>
    </source>
</evidence>
<dbReference type="eggNOG" id="ENOG502R50V">
    <property type="taxonomic scope" value="Eukaryota"/>
</dbReference>
<dbReference type="GeneID" id="27416655"/>
<reference evidence="4" key="1">
    <citation type="journal article" date="2013" name="Genome Announc.">
        <title>Draft genome sequence of Pseudozyma brasiliensis sp. nov. strain GHG001, a high producer of endo-1,4-xylanase isolated from an insect pest of sugarcane.</title>
        <authorList>
            <person name="Oliveira J.V.D.C."/>
            <person name="dos Santos R.A.C."/>
            <person name="Borges T.A."/>
            <person name="Riano-Pachon D.M."/>
            <person name="Goldman G.H."/>
        </authorList>
    </citation>
    <scope>NUCLEOTIDE SEQUENCE [LARGE SCALE GENOMIC DNA]</scope>
    <source>
        <strain evidence="4">GHG001</strain>
    </source>
</reference>
<dbReference type="Proteomes" id="UP000019377">
    <property type="component" value="Unassembled WGS sequence"/>
</dbReference>
<organism evidence="3 4">
    <name type="scientific">Kalmanozyma brasiliensis (strain GHG001)</name>
    <name type="common">Yeast</name>
    <name type="synonym">Pseudozyma brasiliensis</name>
    <dbReference type="NCBI Taxonomy" id="1365824"/>
    <lineage>
        <taxon>Eukaryota</taxon>
        <taxon>Fungi</taxon>
        <taxon>Dikarya</taxon>
        <taxon>Basidiomycota</taxon>
        <taxon>Ustilaginomycotina</taxon>
        <taxon>Ustilaginomycetes</taxon>
        <taxon>Ustilaginales</taxon>
        <taxon>Ustilaginaceae</taxon>
        <taxon>Kalmanozyma</taxon>
    </lineage>
</organism>
<dbReference type="AlphaFoldDB" id="V5EG23"/>
<dbReference type="HOGENOM" id="CLU_633399_0_0_1"/>
<protein>
    <submittedName>
        <fullName evidence="3">Uncharacterized protein</fullName>
    </submittedName>
</protein>
<gene>
    <name evidence="3" type="ORF">PSEUBRA_SCAF10g05489</name>
</gene>
<sequence>MKSDNYVPLGNTTVPLTPLLLIFAGLGAAAVGLVIALLRIFVPSCMSRSSRIVLEERERARQDLRVRGAISPRGSPGGSPSPGSSSPTLAHSKRFPPNKPLRPVGRNSRGSSTLGGSTPGESSTSSLASKRPQHGYRGTSFSLTEAQKYTAKSYRSSASGLRSPLLRSNDSSSGSSTLHGNGARDSAMSERAKTPLFSNNEPPLLRNAPVHRLSFGPRPLSRTSSTGKGADLQRTRSGRQAPEIALHPSAVDPAYPQHKWGRQESSSRHPLQSAATRRDSTLSGYEVSSSSAEHSYLESNATSRIGSFSMPGNPLQPLSAAGLGGGQPWASPRTGSSEFVPDTARLGVAAPSRNSSASGLLDSDGSDHGAAPVLVPSRATSKLSFRGGEAF</sequence>
<dbReference type="RefSeq" id="XP_016294495.1">
    <property type="nucleotide sequence ID" value="XM_016434059.1"/>
</dbReference>
<accession>V5EG23</accession>
<keyword evidence="2" id="KW-0472">Membrane</keyword>
<feature type="transmembrane region" description="Helical" evidence="2">
    <location>
        <begin position="20"/>
        <end position="42"/>
    </location>
</feature>
<evidence type="ECO:0000256" key="1">
    <source>
        <dbReference type="SAM" id="MobiDB-lite"/>
    </source>
</evidence>
<feature type="region of interest" description="Disordered" evidence="1">
    <location>
        <begin position="155"/>
        <end position="294"/>
    </location>
</feature>
<feature type="compositionally biased region" description="Low complexity" evidence="1">
    <location>
        <begin position="108"/>
        <end position="129"/>
    </location>
</feature>
<feature type="compositionally biased region" description="Low complexity" evidence="1">
    <location>
        <begin position="283"/>
        <end position="294"/>
    </location>
</feature>
<evidence type="ECO:0000313" key="3">
    <source>
        <dbReference type="EMBL" id="EST09506.1"/>
    </source>
</evidence>
<feature type="region of interest" description="Disordered" evidence="1">
    <location>
        <begin position="307"/>
        <end position="391"/>
    </location>
</feature>
<feature type="compositionally biased region" description="Low complexity" evidence="1">
    <location>
        <begin position="161"/>
        <end position="178"/>
    </location>
</feature>
<evidence type="ECO:0000313" key="4">
    <source>
        <dbReference type="Proteomes" id="UP000019377"/>
    </source>
</evidence>
<dbReference type="OMA" id="PSCMSRS"/>
<name>V5EG23_KALBG</name>
<keyword evidence="2" id="KW-0812">Transmembrane</keyword>
<keyword evidence="2" id="KW-1133">Transmembrane helix</keyword>